<protein>
    <submittedName>
        <fullName evidence="1">Uncharacterized protein</fullName>
    </submittedName>
</protein>
<organism evidence="1 2">
    <name type="scientific">Mycena metata</name>
    <dbReference type="NCBI Taxonomy" id="1033252"/>
    <lineage>
        <taxon>Eukaryota</taxon>
        <taxon>Fungi</taxon>
        <taxon>Dikarya</taxon>
        <taxon>Basidiomycota</taxon>
        <taxon>Agaricomycotina</taxon>
        <taxon>Agaricomycetes</taxon>
        <taxon>Agaricomycetidae</taxon>
        <taxon>Agaricales</taxon>
        <taxon>Marasmiineae</taxon>
        <taxon>Mycenaceae</taxon>
        <taxon>Mycena</taxon>
    </lineage>
</organism>
<evidence type="ECO:0000313" key="2">
    <source>
        <dbReference type="Proteomes" id="UP001215598"/>
    </source>
</evidence>
<dbReference type="EMBL" id="JARKIB010000323">
    <property type="protein sequence ID" value="KAJ7714536.1"/>
    <property type="molecule type" value="Genomic_DNA"/>
</dbReference>
<dbReference type="Proteomes" id="UP001215598">
    <property type="component" value="Unassembled WGS sequence"/>
</dbReference>
<dbReference type="AlphaFoldDB" id="A0AAD7H8P9"/>
<reference evidence="1" key="1">
    <citation type="submission" date="2023-03" db="EMBL/GenBank/DDBJ databases">
        <title>Massive genome expansion in bonnet fungi (Mycena s.s.) driven by repeated elements and novel gene families across ecological guilds.</title>
        <authorList>
            <consortium name="Lawrence Berkeley National Laboratory"/>
            <person name="Harder C.B."/>
            <person name="Miyauchi S."/>
            <person name="Viragh M."/>
            <person name="Kuo A."/>
            <person name="Thoen E."/>
            <person name="Andreopoulos B."/>
            <person name="Lu D."/>
            <person name="Skrede I."/>
            <person name="Drula E."/>
            <person name="Henrissat B."/>
            <person name="Morin E."/>
            <person name="Kohler A."/>
            <person name="Barry K."/>
            <person name="LaButti K."/>
            <person name="Morin E."/>
            <person name="Salamov A."/>
            <person name="Lipzen A."/>
            <person name="Mereny Z."/>
            <person name="Hegedus B."/>
            <person name="Baldrian P."/>
            <person name="Stursova M."/>
            <person name="Weitz H."/>
            <person name="Taylor A."/>
            <person name="Grigoriev I.V."/>
            <person name="Nagy L.G."/>
            <person name="Martin F."/>
            <person name="Kauserud H."/>
        </authorList>
    </citation>
    <scope>NUCLEOTIDE SEQUENCE</scope>
    <source>
        <strain evidence="1">CBHHK182m</strain>
    </source>
</reference>
<accession>A0AAD7H8P9</accession>
<proteinExistence type="predicted"/>
<evidence type="ECO:0000313" key="1">
    <source>
        <dbReference type="EMBL" id="KAJ7714536.1"/>
    </source>
</evidence>
<name>A0AAD7H8P9_9AGAR</name>
<comment type="caution">
    <text evidence="1">The sequence shown here is derived from an EMBL/GenBank/DDBJ whole genome shotgun (WGS) entry which is preliminary data.</text>
</comment>
<sequence length="148" mass="16769">MTILVLNHEANRTQPRPKRETQSALQYLSFGRDIGRCISAAEAVESFGSQAGRARAVFKDLKGRRVAKVQEKLIVHGESQDVQEYRVRTKSRCLRQPETSWGWIDNQRRTRGLDATAKGEIRVRRDTVHAKTARQLEAQGDLKKIGTA</sequence>
<keyword evidence="2" id="KW-1185">Reference proteome</keyword>
<gene>
    <name evidence="1" type="ORF">B0H16DRAFT_1477934</name>
</gene>